<dbReference type="SUPFAM" id="SSF46894">
    <property type="entry name" value="C-terminal effector domain of the bipartite response regulators"/>
    <property type="match status" value="1"/>
</dbReference>
<evidence type="ECO:0008006" key="3">
    <source>
        <dbReference type="Google" id="ProtNLM"/>
    </source>
</evidence>
<comment type="caution">
    <text evidence="1">The sequence shown here is derived from an EMBL/GenBank/DDBJ whole genome shotgun (WGS) entry which is preliminary data.</text>
</comment>
<accession>A0ABQ6ZDH7</accession>
<dbReference type="InterPro" id="IPR036388">
    <property type="entry name" value="WH-like_DNA-bd_sf"/>
</dbReference>
<keyword evidence="2" id="KW-1185">Reference proteome</keyword>
<proteinExistence type="predicted"/>
<dbReference type="RefSeq" id="WP_162338927.1">
    <property type="nucleotide sequence ID" value="NZ_JBHSRQ010000030.1"/>
</dbReference>
<reference evidence="1 2" key="1">
    <citation type="submission" date="2017-10" db="EMBL/GenBank/DDBJ databases">
        <title>Whole genome sequencing of members of genus Pseudoxanthomonas.</title>
        <authorList>
            <person name="Kumar S."/>
            <person name="Bansal K."/>
            <person name="Kaur A."/>
            <person name="Patil P."/>
            <person name="Sharma S."/>
            <person name="Patil P.B."/>
        </authorList>
    </citation>
    <scope>NUCLEOTIDE SEQUENCE [LARGE SCALE GENOMIC DNA]</scope>
    <source>
        <strain evidence="1 2">DSM 17109</strain>
    </source>
</reference>
<name>A0ABQ6ZDH7_9GAMM</name>
<evidence type="ECO:0000313" key="1">
    <source>
        <dbReference type="EMBL" id="KAF1723357.1"/>
    </source>
</evidence>
<gene>
    <name evidence="1" type="ORF">CSC78_16320</name>
</gene>
<dbReference type="EMBL" id="PDWW01000029">
    <property type="protein sequence ID" value="KAF1723357.1"/>
    <property type="molecule type" value="Genomic_DNA"/>
</dbReference>
<dbReference type="InterPro" id="IPR016032">
    <property type="entry name" value="Sig_transdc_resp-reg_C-effctor"/>
</dbReference>
<organism evidence="1 2">
    <name type="scientific">Pseudoxanthomonas japonensis</name>
    <dbReference type="NCBI Taxonomy" id="69284"/>
    <lineage>
        <taxon>Bacteria</taxon>
        <taxon>Pseudomonadati</taxon>
        <taxon>Pseudomonadota</taxon>
        <taxon>Gammaproteobacteria</taxon>
        <taxon>Lysobacterales</taxon>
        <taxon>Lysobacteraceae</taxon>
        <taxon>Pseudoxanthomonas</taxon>
    </lineage>
</organism>
<dbReference type="Gene3D" id="1.10.10.10">
    <property type="entry name" value="Winged helix-like DNA-binding domain superfamily/Winged helix DNA-binding domain"/>
    <property type="match status" value="1"/>
</dbReference>
<dbReference type="Proteomes" id="UP000781710">
    <property type="component" value="Unassembled WGS sequence"/>
</dbReference>
<protein>
    <recommendedName>
        <fullName evidence="3">DNA-binding transcriptional regulator, CsgD family</fullName>
    </recommendedName>
</protein>
<evidence type="ECO:0000313" key="2">
    <source>
        <dbReference type="Proteomes" id="UP000781710"/>
    </source>
</evidence>
<sequence>MNDDHALARVLEPLYESILDPDRLDDFNVLLGQATHSHLTGILGHDLGCGRGSVTRVAGADPERMAAEMRPLNLNVDPWVSRAMPQLATGRVFNTEDLLPNAQMRRTDVYNAYYRQFGVEQQVAAVGHYDGMNSITLSICRDDRHRLFDEDELGLFQRVVPHWVNAYAIMRRLELLQRRVDSLETALEQSPMAMFTLSANRKLLRANGAGDHLLGLGVLQRTGGGQLAAPGWQDAALQQLLARATLARPDGRGGDVEKLVVQAPGIGAVAITAHPLAPPLLAGDAALLVFVQPTASASPVRLEQALQHLFGLTDAERRLAVAMLQHTDLALAAQACGIAVSTAQTRLKVVFDKTGERSQTALVRLLAALNAVC</sequence>